<dbReference type="eggNOG" id="COG1503">
    <property type="taxonomic scope" value="Bacteria"/>
</dbReference>
<dbReference type="Pfam" id="PF18849">
    <property type="entry name" value="baeRF_family7"/>
    <property type="match status" value="1"/>
</dbReference>
<dbReference type="Proteomes" id="UP000006866">
    <property type="component" value="Chromosome"/>
</dbReference>
<dbReference type="KEGG" id="hpk:Hprae_1501"/>
<reference evidence="2" key="1">
    <citation type="submission" date="2010-10" db="EMBL/GenBank/DDBJ databases">
        <title>The complete genome of Halanaerobium praevalens DSM 2228.</title>
        <authorList>
            <consortium name="US DOE Joint Genome Institute (JGI-PGF)"/>
            <person name="Lucas S."/>
            <person name="Copeland A."/>
            <person name="Lapidus A."/>
            <person name="Glavina del Rio T."/>
            <person name="Dalin E."/>
            <person name="Tice H."/>
            <person name="Bruce D."/>
            <person name="Goodwin L."/>
            <person name="Pitluck S."/>
            <person name="Kyrpides N."/>
            <person name="Mavromatis K."/>
            <person name="Ivanova N."/>
            <person name="Ovchinnikova G."/>
            <person name="Chertkov O."/>
            <person name="Detter J.C."/>
            <person name="Han C."/>
            <person name="Larimer F."/>
            <person name="Land M."/>
            <person name="Hauser L."/>
            <person name="Markowitz V."/>
            <person name="Cheng J.-F."/>
            <person name="Hugenholtz P."/>
            <person name="Woyke T."/>
            <person name="Wu D."/>
            <person name="Tindall B."/>
            <person name="Pomrenke H.G."/>
            <person name="Brambilla E."/>
            <person name="Klenk H.-P."/>
            <person name="Eisen J.A."/>
        </authorList>
    </citation>
    <scope>NUCLEOTIDE SEQUENCE [LARGE SCALE GENOMIC DNA]</scope>
    <source>
        <strain evidence="2">ATCC 33744 / DSM 2228 / GSL</strain>
    </source>
</reference>
<reference evidence="1 2" key="2">
    <citation type="journal article" date="2011" name="Stand. Genomic Sci.">
        <title>Complete genome sequence of the extremely halophilic Halanaerobium praevalens type strain (GSL).</title>
        <authorList>
            <person name="Ivanova N."/>
            <person name="Sikorski J."/>
            <person name="Chertkov O."/>
            <person name="Nolan M."/>
            <person name="Lucas S."/>
            <person name="Hammon N."/>
            <person name="Deshpande S."/>
            <person name="Cheng J.F."/>
            <person name="Tapia R."/>
            <person name="Han C."/>
            <person name="Goodwin L."/>
            <person name="Pitluck S."/>
            <person name="Huntemann M."/>
            <person name="Liolios K."/>
            <person name="Pagani I."/>
            <person name="Mavromatis K."/>
            <person name="Ovchinikova G."/>
            <person name="Pati A."/>
            <person name="Chen A."/>
            <person name="Palaniappan K."/>
            <person name="Land M."/>
            <person name="Hauser L."/>
            <person name="Brambilla E.M."/>
            <person name="Kannan K.P."/>
            <person name="Rohde M."/>
            <person name="Tindall B.J."/>
            <person name="Goker M."/>
            <person name="Detter J.C."/>
            <person name="Woyke T."/>
            <person name="Bristow J."/>
            <person name="Eisen J.A."/>
            <person name="Markowitz V."/>
            <person name="Hugenholtz P."/>
            <person name="Kyrpides N.C."/>
            <person name="Klenk H.P."/>
            <person name="Lapidus A."/>
        </authorList>
    </citation>
    <scope>NUCLEOTIDE SEQUENCE [LARGE SCALE GENOMIC DNA]</scope>
    <source>
        <strain evidence="2">ATCC 33744 / DSM 2228 / GSL</strain>
    </source>
</reference>
<name>E3DNZ5_HALPG</name>
<accession>E3DNZ5</accession>
<proteinExistence type="predicted"/>
<dbReference type="STRING" id="572479.Hprae_1501"/>
<sequence length="380" mass="43985">MTEIKSDVLKELIQGQSSPCVSIYMSTQAVHQGEFKKLEIRFKNLLQEIEAELESKWGFKERKINKFLEKAFSLTKDIDFWQKQKEGLAVFISANKFKYLRLSSDTFDQIDVNSNFNLKQLISDLQKQNRYYLLALSPNYNQLYELSKTDIQAIELQNSPASMEAFLNIDNGAAEKQQSINTAGGKTVFHGQGGASDDDNQDLIRYLKEIDKVINLKLKNSDQYLIVAASDNVFSLYKEINNYAKLLEKNLSGNAKQMSKKELREKSWHLVESKFNHYLQELKTKYLELKPKNKTANDLEKIVKSAPYSKIETLMLNKRAEKKGVFIQAKNEIKVLNNKKDYDLYNFAVLETLKNGGQVYSLKKEKMPENEDIIAIYRYQ</sequence>
<dbReference type="OrthoDB" id="4393931at2"/>
<dbReference type="EMBL" id="CP002175">
    <property type="protein sequence ID" value="ADO77628.1"/>
    <property type="molecule type" value="Genomic_DNA"/>
</dbReference>
<dbReference type="PATRIC" id="fig|572479.3.peg.1521"/>
<dbReference type="InterPro" id="IPR040837">
    <property type="entry name" value="Bact_RF_family7"/>
</dbReference>
<organism evidence="1 2">
    <name type="scientific">Halanaerobium praevalens (strain ATCC 33744 / DSM 2228 / GSL)</name>
    <dbReference type="NCBI Taxonomy" id="572479"/>
    <lineage>
        <taxon>Bacteria</taxon>
        <taxon>Bacillati</taxon>
        <taxon>Bacillota</taxon>
        <taxon>Clostridia</taxon>
        <taxon>Halanaerobiales</taxon>
        <taxon>Halanaerobiaceae</taxon>
        <taxon>Halanaerobium</taxon>
    </lineage>
</organism>
<dbReference type="RefSeq" id="WP_014553651.1">
    <property type="nucleotide sequence ID" value="NC_017455.1"/>
</dbReference>
<gene>
    <name evidence="1" type="ordered locus">Hprae_1501</name>
</gene>
<protein>
    <submittedName>
        <fullName evidence="1">Uncharacterized protein</fullName>
    </submittedName>
</protein>
<evidence type="ECO:0000313" key="2">
    <source>
        <dbReference type="Proteomes" id="UP000006866"/>
    </source>
</evidence>
<keyword evidence="2" id="KW-1185">Reference proteome</keyword>
<evidence type="ECO:0000313" key="1">
    <source>
        <dbReference type="EMBL" id="ADO77628.1"/>
    </source>
</evidence>
<dbReference type="HOGENOM" id="CLU_044180_2_0_9"/>
<dbReference type="AlphaFoldDB" id="E3DNZ5"/>